<evidence type="ECO:0008006" key="4">
    <source>
        <dbReference type="Google" id="ProtNLM"/>
    </source>
</evidence>
<comment type="caution">
    <text evidence="2">The sequence shown here is derived from an EMBL/GenBank/DDBJ whole genome shotgun (WGS) entry which is preliminary data.</text>
</comment>
<evidence type="ECO:0000313" key="2">
    <source>
        <dbReference type="EMBL" id="MDQ0231382.1"/>
    </source>
</evidence>
<dbReference type="Proteomes" id="UP001234495">
    <property type="component" value="Unassembled WGS sequence"/>
</dbReference>
<evidence type="ECO:0000313" key="3">
    <source>
        <dbReference type="Proteomes" id="UP001234495"/>
    </source>
</evidence>
<dbReference type="SUPFAM" id="SSF52266">
    <property type="entry name" value="SGNH hydrolase"/>
    <property type="match status" value="1"/>
</dbReference>
<feature type="compositionally biased region" description="Basic and acidic residues" evidence="1">
    <location>
        <begin position="61"/>
        <end position="70"/>
    </location>
</feature>
<proteinExistence type="predicted"/>
<dbReference type="EMBL" id="JAUSUD010000012">
    <property type="protein sequence ID" value="MDQ0231382.1"/>
    <property type="molecule type" value="Genomic_DNA"/>
</dbReference>
<dbReference type="Gene3D" id="3.40.50.1110">
    <property type="entry name" value="SGNH hydrolase"/>
    <property type="match status" value="1"/>
</dbReference>
<keyword evidence="3" id="KW-1185">Reference proteome</keyword>
<organism evidence="2 3">
    <name type="scientific">Metabacillus malikii</name>
    <dbReference type="NCBI Taxonomy" id="1504265"/>
    <lineage>
        <taxon>Bacteria</taxon>
        <taxon>Bacillati</taxon>
        <taxon>Bacillota</taxon>
        <taxon>Bacilli</taxon>
        <taxon>Bacillales</taxon>
        <taxon>Bacillaceae</taxon>
        <taxon>Metabacillus</taxon>
    </lineage>
</organism>
<dbReference type="RefSeq" id="WP_307342248.1">
    <property type="nucleotide sequence ID" value="NZ_JAUSUD010000012.1"/>
</dbReference>
<feature type="region of interest" description="Disordered" evidence="1">
    <location>
        <begin position="40"/>
        <end position="73"/>
    </location>
</feature>
<feature type="compositionally biased region" description="Basic and acidic residues" evidence="1">
    <location>
        <begin position="40"/>
        <end position="54"/>
    </location>
</feature>
<name>A0ABT9ZHW0_9BACI</name>
<sequence>MKKWFSIFIILVCIGSIVAGNFHWKQKLAAKAEAAKEHKEAVMAKEQVEEKPEETAQTEQNDAKDTKTGETDITNYTKNLPKEIQDMFIEAQSAEKPLQLVIFGSDSTSQEKGAWPDLLTQQLTAAYGENIINTTTISLSDKTSLDVIRSKEYEKVSELKPDIVLFEPFTLKDNTGKIAMKNRFDSISKMVDAWKASNEGVSVLLQPANPVHKGINYPNQVEEIKEFAEEENITYLNHWEAWPETEDSKMLEYITEDSLPNDKGHQLWAQYLVDYFISN</sequence>
<evidence type="ECO:0000256" key="1">
    <source>
        <dbReference type="SAM" id="MobiDB-lite"/>
    </source>
</evidence>
<reference evidence="2 3" key="1">
    <citation type="submission" date="2023-07" db="EMBL/GenBank/DDBJ databases">
        <title>Genomic Encyclopedia of Type Strains, Phase IV (KMG-IV): sequencing the most valuable type-strain genomes for metagenomic binning, comparative biology and taxonomic classification.</title>
        <authorList>
            <person name="Goeker M."/>
        </authorList>
    </citation>
    <scope>NUCLEOTIDE SEQUENCE [LARGE SCALE GENOMIC DNA]</scope>
    <source>
        <strain evidence="2 3">DSM 29005</strain>
    </source>
</reference>
<dbReference type="CDD" id="cd00229">
    <property type="entry name" value="SGNH_hydrolase"/>
    <property type="match status" value="1"/>
</dbReference>
<dbReference type="InterPro" id="IPR036514">
    <property type="entry name" value="SGNH_hydro_sf"/>
</dbReference>
<gene>
    <name evidence="2" type="ORF">J2S19_002665</name>
</gene>
<protein>
    <recommendedName>
        <fullName evidence="4">SGNH/GDSL hydrolase family protein</fullName>
    </recommendedName>
</protein>
<accession>A0ABT9ZHW0</accession>